<name>A0ACA9MXA5_9GLOM</name>
<keyword evidence="2" id="KW-1185">Reference proteome</keyword>
<reference evidence="1" key="1">
    <citation type="submission" date="2021-06" db="EMBL/GenBank/DDBJ databases">
        <authorList>
            <person name="Kallberg Y."/>
            <person name="Tangrot J."/>
            <person name="Rosling A."/>
        </authorList>
    </citation>
    <scope>NUCLEOTIDE SEQUENCE</scope>
    <source>
        <strain evidence="1">AU212A</strain>
    </source>
</reference>
<organism evidence="1 2">
    <name type="scientific">Scutellospora calospora</name>
    <dbReference type="NCBI Taxonomy" id="85575"/>
    <lineage>
        <taxon>Eukaryota</taxon>
        <taxon>Fungi</taxon>
        <taxon>Fungi incertae sedis</taxon>
        <taxon>Mucoromycota</taxon>
        <taxon>Glomeromycotina</taxon>
        <taxon>Glomeromycetes</taxon>
        <taxon>Diversisporales</taxon>
        <taxon>Gigasporaceae</taxon>
        <taxon>Scutellospora</taxon>
    </lineage>
</organism>
<proteinExistence type="predicted"/>
<sequence>MSQSIWTNTPFTTNTGESAHANINRNGHNLSLLAAINKAKEFDKLQWSSAYIYEKTNIPESYRDKSLLQRTTKVVKKTKQEKLLRIEHEKLAIQKDKNNELEKEIMLREKLQKLLNN</sequence>
<dbReference type="EMBL" id="CAJVPM010016207">
    <property type="protein sequence ID" value="CAG8612765.1"/>
    <property type="molecule type" value="Genomic_DNA"/>
</dbReference>
<accession>A0ACA9MXA5</accession>
<comment type="caution">
    <text evidence="1">The sequence shown here is derived from an EMBL/GenBank/DDBJ whole genome shotgun (WGS) entry which is preliminary data.</text>
</comment>
<protein>
    <submittedName>
        <fullName evidence="1">6925_t:CDS:1</fullName>
    </submittedName>
</protein>
<evidence type="ECO:0000313" key="2">
    <source>
        <dbReference type="Proteomes" id="UP000789860"/>
    </source>
</evidence>
<gene>
    <name evidence="1" type="ORF">SCALOS_LOCUS7355</name>
</gene>
<dbReference type="Proteomes" id="UP000789860">
    <property type="component" value="Unassembled WGS sequence"/>
</dbReference>
<evidence type="ECO:0000313" key="1">
    <source>
        <dbReference type="EMBL" id="CAG8612765.1"/>
    </source>
</evidence>